<sequence length="761" mass="88317">MRLADKNKQAITIPDNLASLENINNSGASETIINIQDCHSSLSAQYSIVEILRNLMKNYDLNLVALEGGSGYIDTSVMNSFPYNDIKEKTLMYLMKEGTLSAGEFFGALEGGDKIILYGTEDNVLHEENVKYFRKIYSESARELGFIETLINFLDMKEKEIYPIAAREFVFKGRLYKKGKITLDVYWDAVLKAGETRGVKFSEFPNMNKYIFSVNLEKNINFQAVTNERKMLMDKLTKICGKGELEILLGKSIDFKKGEISESEFYKWFLNFSKEKGVVPAEYNNLKKYLEYIEYCRSIDIPRMQVEIENVEKILIPSLLGEPLAKRLYKLACFTRNLENLFKIQLAPGGAEDLSKNLNENLTEEYLFFLKDVFYHLEIKKPRDFENRMAVLLKQSKENLKFYEIAERRDKVILQNTIKAMRSEKKQVAALITGGHHSEGLTRLMKKEQLSYMVLMPKFEDGKSRPYAAILTRKSGRYKKIAENDGYNLAIKTYFDSDSMSGIQESLVFSLGASFFDGRNIDDTRRLWTANYEREYNAIPKIRRDAMNVSPIAPEIFKNELYKIKIKLLGNGETCEVKCGNNIYVLKKDSFEMSCVRAVSDSNFSVAVKQVFEKLNIFLALARKKINKYFIGIKGAILSVVFFTHELFLKGEYRDLFRSIFSKHVRVVFITVLTAFLIVAPSLKELLFFNMFKKEYSAEANEYSRDTTPRWVKMISIINFNSEYPYKIRDFFKGTRAFYHILKFFYNIKLKNKLFKNKQVY</sequence>
<proteinExistence type="predicted"/>
<comment type="caution">
    <text evidence="2">The sequence shown here is derived from an EMBL/GenBank/DDBJ whole genome shotgun (WGS) entry which is preliminary data.</text>
</comment>
<keyword evidence="1" id="KW-0472">Membrane</keyword>
<reference evidence="2 3" key="1">
    <citation type="submission" date="2015-02" db="EMBL/GenBank/DDBJ databases">
        <title>Single-cell genomics of uncultivated deep-branching MTB reveals a conserved set of magnetosome genes.</title>
        <authorList>
            <person name="Kolinko S."/>
            <person name="Richter M."/>
            <person name="Glockner F.O."/>
            <person name="Brachmann A."/>
            <person name="Schuler D."/>
        </authorList>
    </citation>
    <scope>NUCLEOTIDE SEQUENCE [LARGE SCALE GENOMIC DNA]</scope>
    <source>
        <strain evidence="2">SKK-01</strain>
    </source>
</reference>
<keyword evidence="3" id="KW-1185">Reference proteome</keyword>
<feature type="transmembrane region" description="Helical" evidence="1">
    <location>
        <begin position="668"/>
        <end position="687"/>
    </location>
</feature>
<evidence type="ECO:0000313" key="3">
    <source>
        <dbReference type="Proteomes" id="UP000033428"/>
    </source>
</evidence>
<protein>
    <submittedName>
        <fullName evidence="2">Uncharacterized protein</fullName>
    </submittedName>
</protein>
<name>A0A0F0CQI3_9BACT</name>
<gene>
    <name evidence="2" type="ORF">OMAG_001866</name>
</gene>
<organism evidence="2 3">
    <name type="scientific">Candidatus Omnitrophus magneticus</name>
    <dbReference type="NCBI Taxonomy" id="1609969"/>
    <lineage>
        <taxon>Bacteria</taxon>
        <taxon>Pseudomonadati</taxon>
        <taxon>Candidatus Omnitrophota</taxon>
        <taxon>Candidatus Omnitrophus</taxon>
    </lineage>
</organism>
<dbReference type="Proteomes" id="UP000033428">
    <property type="component" value="Unassembled WGS sequence"/>
</dbReference>
<dbReference type="EMBL" id="JYNY01000375">
    <property type="protein sequence ID" value="KJJ84264.1"/>
    <property type="molecule type" value="Genomic_DNA"/>
</dbReference>
<accession>A0A0F0CQI3</accession>
<keyword evidence="1" id="KW-0812">Transmembrane</keyword>
<evidence type="ECO:0000313" key="2">
    <source>
        <dbReference type="EMBL" id="KJJ84264.1"/>
    </source>
</evidence>
<keyword evidence="1" id="KW-1133">Transmembrane helix</keyword>
<dbReference type="AlphaFoldDB" id="A0A0F0CQI3"/>
<evidence type="ECO:0000256" key="1">
    <source>
        <dbReference type="SAM" id="Phobius"/>
    </source>
</evidence>
<feature type="transmembrane region" description="Helical" evidence="1">
    <location>
        <begin position="629"/>
        <end position="648"/>
    </location>
</feature>